<proteinExistence type="predicted"/>
<accession>A0A0E9V9F2</accession>
<protein>
    <submittedName>
        <fullName evidence="1">Uncharacterized protein</fullName>
    </submittedName>
</protein>
<name>A0A0E9V9F2_ANGAN</name>
<organism evidence="1">
    <name type="scientific">Anguilla anguilla</name>
    <name type="common">European freshwater eel</name>
    <name type="synonym">Muraena anguilla</name>
    <dbReference type="NCBI Taxonomy" id="7936"/>
    <lineage>
        <taxon>Eukaryota</taxon>
        <taxon>Metazoa</taxon>
        <taxon>Chordata</taxon>
        <taxon>Craniata</taxon>
        <taxon>Vertebrata</taxon>
        <taxon>Euteleostomi</taxon>
        <taxon>Actinopterygii</taxon>
        <taxon>Neopterygii</taxon>
        <taxon>Teleostei</taxon>
        <taxon>Anguilliformes</taxon>
        <taxon>Anguillidae</taxon>
        <taxon>Anguilla</taxon>
    </lineage>
</organism>
<evidence type="ECO:0000313" key="1">
    <source>
        <dbReference type="EMBL" id="JAH74095.1"/>
    </source>
</evidence>
<reference evidence="1" key="2">
    <citation type="journal article" date="2015" name="Fish Shellfish Immunol.">
        <title>Early steps in the European eel (Anguilla anguilla)-Vibrio vulnificus interaction in the gills: Role of the RtxA13 toxin.</title>
        <authorList>
            <person name="Callol A."/>
            <person name="Pajuelo D."/>
            <person name="Ebbesson L."/>
            <person name="Teles M."/>
            <person name="MacKenzie S."/>
            <person name="Amaro C."/>
        </authorList>
    </citation>
    <scope>NUCLEOTIDE SEQUENCE</scope>
</reference>
<dbReference type="EMBL" id="GBXM01034482">
    <property type="protein sequence ID" value="JAH74095.1"/>
    <property type="molecule type" value="Transcribed_RNA"/>
</dbReference>
<sequence>MRGITRTREPEQIMLGYTMMKLSPSKMASQLRVSLPVKIYLLECN</sequence>
<reference evidence="1" key="1">
    <citation type="submission" date="2014-11" db="EMBL/GenBank/DDBJ databases">
        <authorList>
            <person name="Amaro Gonzalez C."/>
        </authorList>
    </citation>
    <scope>NUCLEOTIDE SEQUENCE</scope>
</reference>
<dbReference type="AlphaFoldDB" id="A0A0E9V9F2"/>